<reference evidence="1" key="1">
    <citation type="journal article" date="2021" name="IMA Fungus">
        <title>Genomic characterization of three marine fungi, including Emericellopsis atlantica sp. nov. with signatures of a generalist lifestyle and marine biomass degradation.</title>
        <authorList>
            <person name="Hagestad O.C."/>
            <person name="Hou L."/>
            <person name="Andersen J.H."/>
            <person name="Hansen E.H."/>
            <person name="Altermark B."/>
            <person name="Li C."/>
            <person name="Kuhnert E."/>
            <person name="Cox R.J."/>
            <person name="Crous P.W."/>
            <person name="Spatafora J.W."/>
            <person name="Lail K."/>
            <person name="Amirebrahimi M."/>
            <person name="Lipzen A."/>
            <person name="Pangilinan J."/>
            <person name="Andreopoulos W."/>
            <person name="Hayes R.D."/>
            <person name="Ng V."/>
            <person name="Grigoriev I.V."/>
            <person name="Jackson S.A."/>
            <person name="Sutton T.D.S."/>
            <person name="Dobson A.D.W."/>
            <person name="Rama T."/>
        </authorList>
    </citation>
    <scope>NUCLEOTIDE SEQUENCE</scope>
    <source>
        <strain evidence="1">TRa018bII</strain>
    </source>
</reference>
<keyword evidence="2" id="KW-1185">Reference proteome</keyword>
<evidence type="ECO:0000313" key="2">
    <source>
        <dbReference type="Proteomes" id="UP000824998"/>
    </source>
</evidence>
<dbReference type="Proteomes" id="UP000824998">
    <property type="component" value="Unassembled WGS sequence"/>
</dbReference>
<dbReference type="EMBL" id="MU251601">
    <property type="protein sequence ID" value="KAG9231450.1"/>
    <property type="molecule type" value="Genomic_DNA"/>
</dbReference>
<name>A0A9P8C2X2_9HELO</name>
<sequence>MAVEDRMGLLSRGVLFFMVVAAGDNRRQNIFDARLVRESIYSRRLGLKEALLSRLVICFLDLFLKVATCCDSIIPMDSFVVGHAFFDSAGCVMSMCNGGPYRELRSLCHRESGLERV</sequence>
<evidence type="ECO:0000313" key="1">
    <source>
        <dbReference type="EMBL" id="KAG9231450.1"/>
    </source>
</evidence>
<dbReference type="AlphaFoldDB" id="A0A9P8C2X2"/>
<proteinExistence type="predicted"/>
<accession>A0A9P8C2X2</accession>
<protein>
    <submittedName>
        <fullName evidence="1">Uncharacterized protein</fullName>
    </submittedName>
</protein>
<comment type="caution">
    <text evidence="1">The sequence shown here is derived from an EMBL/GenBank/DDBJ whole genome shotgun (WGS) entry which is preliminary data.</text>
</comment>
<organism evidence="1 2">
    <name type="scientific">Amylocarpus encephaloides</name>
    <dbReference type="NCBI Taxonomy" id="45428"/>
    <lineage>
        <taxon>Eukaryota</taxon>
        <taxon>Fungi</taxon>
        <taxon>Dikarya</taxon>
        <taxon>Ascomycota</taxon>
        <taxon>Pezizomycotina</taxon>
        <taxon>Leotiomycetes</taxon>
        <taxon>Helotiales</taxon>
        <taxon>Helotiales incertae sedis</taxon>
        <taxon>Amylocarpus</taxon>
    </lineage>
</organism>
<gene>
    <name evidence="1" type="ORF">BJ875DRAFT_117646</name>
</gene>